<comment type="caution">
    <text evidence="3">The sequence shown here is derived from an EMBL/GenBank/DDBJ whole genome shotgun (WGS) entry which is preliminary data.</text>
</comment>
<keyword evidence="1" id="KW-0175">Coiled coil</keyword>
<evidence type="ECO:0000256" key="1">
    <source>
        <dbReference type="SAM" id="Coils"/>
    </source>
</evidence>
<dbReference type="RefSeq" id="WP_259095991.1">
    <property type="nucleotide sequence ID" value="NZ_CP130454.1"/>
</dbReference>
<protein>
    <recommendedName>
        <fullName evidence="5">Chromosome partition protein Smc</fullName>
    </recommendedName>
</protein>
<dbReference type="EMBL" id="JANUCP010000003">
    <property type="protein sequence ID" value="MCS3919511.1"/>
    <property type="molecule type" value="Genomic_DNA"/>
</dbReference>
<sequence>MEQNALMKHLTPFRRRVRLVLAWRYAAVGGTIGLILALLTDLGDWLGKWEAEPISVAFPIATGILSGIVYAFVRSLPTEAVAQLIDRRAELKDRVTTALLCSETPFTEPLREDALSHLASVRPSQIFRFRLTVWHGAMALLLVALLVSNFLPLLPLPFLASFRQDRKEAKQVVENLNQVLKPIVEHAKEPEATELEKAIAHQLRELYKRSQRGRLSKKEALVKAEKLLSEAEKLQRQSQEHIKRVSTKAITAAETLKESVKQKAMASQMREMKALLERMREIERQLQSRNLTETQRKLLEAEKQLLQRALSGMGQLSQQELKQLMEALKQQQAMLQQMLQSGRNLQGQPLTTAERQMLEQQLQSLQQMMRALQLSEQAREFLRKLMSDPNFQEAMKLLSELQKQLENLQESQIPQVSPEELERMLKELEKALEELAKQYGDDEKIRELARQILEAVKRLKEGGT</sequence>
<keyword evidence="2" id="KW-0472">Membrane</keyword>
<reference evidence="3 4" key="1">
    <citation type="submission" date="2022-08" db="EMBL/GenBank/DDBJ databases">
        <title>Bacterial and archaeal communities from various locations to study Microbial Dark Matter (Phase II).</title>
        <authorList>
            <person name="Stepanauskas R."/>
        </authorList>
    </citation>
    <scope>NUCLEOTIDE SEQUENCE [LARGE SCALE GENOMIC DNA]</scope>
    <source>
        <strain evidence="3 4">PD1</strain>
    </source>
</reference>
<evidence type="ECO:0000256" key="2">
    <source>
        <dbReference type="SAM" id="Phobius"/>
    </source>
</evidence>
<keyword evidence="4" id="KW-1185">Reference proteome</keyword>
<accession>A0ABT2EPZ8</accession>
<feature type="transmembrane region" description="Helical" evidence="2">
    <location>
        <begin position="132"/>
        <end position="154"/>
    </location>
</feature>
<name>A0ABT2EPZ8_9BACT</name>
<feature type="coiled-coil region" evidence="1">
    <location>
        <begin position="217"/>
        <end position="445"/>
    </location>
</feature>
<keyword evidence="2" id="KW-1133">Transmembrane helix</keyword>
<evidence type="ECO:0000313" key="4">
    <source>
        <dbReference type="Proteomes" id="UP001204798"/>
    </source>
</evidence>
<keyword evidence="2" id="KW-0812">Transmembrane</keyword>
<evidence type="ECO:0008006" key="5">
    <source>
        <dbReference type="Google" id="ProtNLM"/>
    </source>
</evidence>
<dbReference type="Proteomes" id="UP001204798">
    <property type="component" value="Unassembled WGS sequence"/>
</dbReference>
<feature type="transmembrane region" description="Helical" evidence="2">
    <location>
        <begin position="21"/>
        <end position="42"/>
    </location>
</feature>
<evidence type="ECO:0000313" key="3">
    <source>
        <dbReference type="EMBL" id="MCS3919511.1"/>
    </source>
</evidence>
<feature type="transmembrane region" description="Helical" evidence="2">
    <location>
        <begin position="54"/>
        <end position="73"/>
    </location>
</feature>
<proteinExistence type="predicted"/>
<gene>
    <name evidence="3" type="ORF">M2350_001924</name>
</gene>
<organism evidence="3 4">
    <name type="scientific">Candidatus Fervidibacter sacchari</name>
    <dbReference type="NCBI Taxonomy" id="1448929"/>
    <lineage>
        <taxon>Bacteria</taxon>
        <taxon>Candidatus Fervidibacterota</taxon>
        <taxon>Candidatus Fervidibacter</taxon>
    </lineage>
</organism>